<dbReference type="InterPro" id="IPR000718">
    <property type="entry name" value="Peptidase_M13"/>
</dbReference>
<protein>
    <submittedName>
        <fullName evidence="10">Endothelin-converting enzyme 1</fullName>
    </submittedName>
</protein>
<dbReference type="Proteomes" id="UP000332487">
    <property type="component" value="Unassembled WGS sequence"/>
</dbReference>
<evidence type="ECO:0000259" key="9">
    <source>
        <dbReference type="Pfam" id="PF05649"/>
    </source>
</evidence>
<accession>C7DHM9</accession>
<dbReference type="InterPro" id="IPR042089">
    <property type="entry name" value="Peptidase_M13_dom_2"/>
</dbReference>
<evidence type="ECO:0000256" key="4">
    <source>
        <dbReference type="ARBA" id="ARBA00022723"/>
    </source>
</evidence>
<name>C7DHM9_MICA2</name>
<dbReference type="EMBL" id="GG697240">
    <property type="protein sequence ID" value="EET90131.1"/>
    <property type="molecule type" value="Genomic_DNA"/>
</dbReference>
<dbReference type="Pfam" id="PF05649">
    <property type="entry name" value="Peptidase_M13_N"/>
    <property type="match status" value="1"/>
</dbReference>
<keyword evidence="4" id="KW-0479">Metal-binding</keyword>
<comment type="similarity">
    <text evidence="2">Belongs to the peptidase M13 family.</text>
</comment>
<evidence type="ECO:0000313" key="11">
    <source>
        <dbReference type="Proteomes" id="UP000332487"/>
    </source>
</evidence>
<keyword evidence="3" id="KW-0645">Protease</keyword>
<dbReference type="GO" id="GO:0046872">
    <property type="term" value="F:metal ion binding"/>
    <property type="evidence" value="ECO:0007669"/>
    <property type="project" value="UniProtKB-KW"/>
</dbReference>
<evidence type="ECO:0000256" key="1">
    <source>
        <dbReference type="ARBA" id="ARBA00001947"/>
    </source>
</evidence>
<dbReference type="InterPro" id="IPR008753">
    <property type="entry name" value="Peptidase_M13_N"/>
</dbReference>
<dbReference type="SUPFAM" id="SSF55486">
    <property type="entry name" value="Metalloproteases ('zincins'), catalytic domain"/>
    <property type="match status" value="1"/>
</dbReference>
<dbReference type="CDD" id="cd08662">
    <property type="entry name" value="M13"/>
    <property type="match status" value="1"/>
</dbReference>
<keyword evidence="6" id="KW-0862">Zinc</keyword>
<dbReference type="GO" id="GO:0005886">
    <property type="term" value="C:plasma membrane"/>
    <property type="evidence" value="ECO:0007669"/>
    <property type="project" value="TreeGrafter"/>
</dbReference>
<keyword evidence="11" id="KW-1185">Reference proteome</keyword>
<dbReference type="PRINTS" id="PR00786">
    <property type="entry name" value="NEPRILYSIN"/>
</dbReference>
<dbReference type="PANTHER" id="PTHR11733">
    <property type="entry name" value="ZINC METALLOPROTEASE FAMILY M13 NEPRILYSIN-RELATED"/>
    <property type="match status" value="1"/>
</dbReference>
<keyword evidence="7" id="KW-0482">Metalloprotease</keyword>
<evidence type="ECO:0000256" key="6">
    <source>
        <dbReference type="ARBA" id="ARBA00022833"/>
    </source>
</evidence>
<dbReference type="GO" id="GO:0004222">
    <property type="term" value="F:metalloendopeptidase activity"/>
    <property type="evidence" value="ECO:0007669"/>
    <property type="project" value="InterPro"/>
</dbReference>
<feature type="domain" description="Peptidase M13 N-terminal" evidence="9">
    <location>
        <begin position="32"/>
        <end position="408"/>
    </location>
</feature>
<comment type="cofactor">
    <cofactor evidence="1">
        <name>Zn(2+)</name>
        <dbReference type="ChEBI" id="CHEBI:29105"/>
    </cofactor>
</comment>
<dbReference type="PROSITE" id="PS51885">
    <property type="entry name" value="NEPRILYSIN"/>
    <property type="match status" value="1"/>
</dbReference>
<dbReference type="Pfam" id="PF01431">
    <property type="entry name" value="Peptidase_M13"/>
    <property type="match status" value="1"/>
</dbReference>
<dbReference type="Gene3D" id="3.40.390.10">
    <property type="entry name" value="Collagenase (Catalytic Domain)"/>
    <property type="match status" value="1"/>
</dbReference>
<evidence type="ECO:0000313" key="10">
    <source>
        <dbReference type="EMBL" id="EET90131.1"/>
    </source>
</evidence>
<evidence type="ECO:0000256" key="5">
    <source>
        <dbReference type="ARBA" id="ARBA00022801"/>
    </source>
</evidence>
<dbReference type="Gene3D" id="1.10.1380.10">
    <property type="entry name" value="Neutral endopeptidase , domain2"/>
    <property type="match status" value="1"/>
</dbReference>
<dbReference type="PANTHER" id="PTHR11733:SF167">
    <property type="entry name" value="FI17812P1-RELATED"/>
    <property type="match status" value="1"/>
</dbReference>
<sequence>MVCGAKMKKKTYQKSKRYIGFSVKNMDLKVDPFNDFYLYSCGTWIKRHPLPRDKTRTGSFTALTERNYEILKKIAVSCAARRSSVGNLRVIGDFYNSFMDTKTVEEAGFGPVEELMSRIKRAKSYRDILKIMPDMMLNGADPLFDVYSTEDSRDSSVYALYVWQGGISLPDRDYYLKGEFKAIRSKYLDHMTRMFALYGIPAKDARTHARAVLRIETALARASRSAADTRDEVKNYNKYELKTVRNRYLNLEIDRLVRKLGAGNAAYVIVGQPEFLEAANKLVKSSSIYDLIAYFEWNLLYSSAGLLHSAAVKENFDFFGRQLLGQKAMQPRWKRAIGMINSMVGESIGELYVKENFSPAAEARAKALVKDIRNAFGARLERLEWMQPSTKKKALEKFDAMNTKLGHPKRFRDYSRVKTAPNNLFGNFLSAYRFELHRRMSRIGKKVDKNEWHMNAHTVNAYYDQSKNEIVLPAGIFQPPFFDPEKDDAINYAAIGGVIGHELTHGYDDQGSLFDKNGNLHEWWTAKDRANFRKRAEKVVKLYGALEIMPGTKINGRLTLGENIADLGGISIAYDAMQASAKRRKPRGRIDGFTQEQRFFISWAQLWKGRTSKGAAKMLAAADPHSPARFRGLIPTTTHPNFERSFAEKSKLAKMKKQYEYANLW</sequence>
<organism evidence="10 11">
    <name type="scientific">Candidatus Micrarchaeum acidiphilum ARMAN-2</name>
    <dbReference type="NCBI Taxonomy" id="425595"/>
    <lineage>
        <taxon>Archaea</taxon>
        <taxon>Candidatus Micrarchaeota</taxon>
        <taxon>Candidatus Micrarchaeia</taxon>
        <taxon>Candidatus Micrarchaeales</taxon>
        <taxon>Candidatus Micrarchaeaceae</taxon>
        <taxon>Candidatus Micrarchaeum</taxon>
    </lineage>
</organism>
<dbReference type="GO" id="GO:0016485">
    <property type="term" value="P:protein processing"/>
    <property type="evidence" value="ECO:0007669"/>
    <property type="project" value="TreeGrafter"/>
</dbReference>
<evidence type="ECO:0000256" key="7">
    <source>
        <dbReference type="ARBA" id="ARBA00023049"/>
    </source>
</evidence>
<evidence type="ECO:0000256" key="2">
    <source>
        <dbReference type="ARBA" id="ARBA00007357"/>
    </source>
</evidence>
<proteinExistence type="inferred from homology"/>
<reference evidence="10 11" key="2">
    <citation type="journal article" date="2010" name="Proc. Natl. Acad. Sci. U.S.A.">
        <title>Enigmatic, ultrasmall, uncultivated Archaea.</title>
        <authorList>
            <person name="Baker B.J."/>
            <person name="Comolli L.R."/>
            <person name="Dick G.J."/>
            <person name="Hauser L.J."/>
            <person name="Hyatt D."/>
            <person name="Dill B.D."/>
            <person name="Land M.L."/>
            <person name="Verberkmoes N.C."/>
            <person name="Hettich R.L."/>
            <person name="Banfield J.F."/>
        </authorList>
    </citation>
    <scope>NUCLEOTIDE SEQUENCE [LARGE SCALE GENOMIC DNA]</scope>
    <source>
        <strain evidence="10">ARMAN-2</strain>
    </source>
</reference>
<dbReference type="InterPro" id="IPR024079">
    <property type="entry name" value="MetalloPept_cat_dom_sf"/>
</dbReference>
<feature type="domain" description="Peptidase M13 C-terminal" evidence="8">
    <location>
        <begin position="460"/>
        <end position="649"/>
    </location>
</feature>
<evidence type="ECO:0000256" key="3">
    <source>
        <dbReference type="ARBA" id="ARBA00022670"/>
    </source>
</evidence>
<reference evidence="10 11" key="1">
    <citation type="journal article" date="2009" name="Genome Biol.">
        <title>Community-wide analysis of microbial genome sequence signatures.</title>
        <authorList>
            <person name="Dick G.J."/>
            <person name="Andersson A.F."/>
            <person name="Baker B.J."/>
            <person name="Simmons S.L."/>
            <person name="Thomas B.C."/>
            <person name="Yelton A.P."/>
            <person name="Banfield J.F."/>
        </authorList>
    </citation>
    <scope>NUCLEOTIDE SEQUENCE [LARGE SCALE GENOMIC DNA]</scope>
    <source>
        <strain evidence="10">ARMAN-2</strain>
    </source>
</reference>
<gene>
    <name evidence="10" type="ORF">UNLARM2_0572</name>
</gene>
<dbReference type="AlphaFoldDB" id="C7DHM9"/>
<dbReference type="InterPro" id="IPR018497">
    <property type="entry name" value="Peptidase_M13_C"/>
</dbReference>
<evidence type="ECO:0000259" key="8">
    <source>
        <dbReference type="Pfam" id="PF01431"/>
    </source>
</evidence>
<keyword evidence="5" id="KW-0378">Hydrolase</keyword>